<sequence length="220" mass="23715">MELVLSCSSQGHREHLAHQDVICLVQDHSTLEVLQMALRVRVPLEWSDERCCEHFEGVACSTLSVKGDELTRSTSLRKASSMFPLSWRLWNRSFTSVSTSSARKACSLAQSLLCLGHCWLTFSSTSKDRDGVEVVVNAVSSLAAAPVPGPLRRQGEGGGHGAVRLCCSSSSHMARLLLRSNGGVARRSSSGCAEVAGCCRALAALVGGCWQLQGYIYLFV</sequence>
<dbReference type="EMBL" id="JAJFAZ020000001">
    <property type="protein sequence ID" value="KAI5353303.1"/>
    <property type="molecule type" value="Genomic_DNA"/>
</dbReference>
<dbReference type="AlphaFoldDB" id="A0AAD4ZS72"/>
<comment type="caution">
    <text evidence="1">The sequence shown here is derived from an EMBL/GenBank/DDBJ whole genome shotgun (WGS) entry which is preliminary data.</text>
</comment>
<gene>
    <name evidence="1" type="ORF">L3X38_006196</name>
</gene>
<dbReference type="Proteomes" id="UP001054821">
    <property type="component" value="Chromosome 1"/>
</dbReference>
<evidence type="ECO:0000313" key="2">
    <source>
        <dbReference type="Proteomes" id="UP001054821"/>
    </source>
</evidence>
<keyword evidence="2" id="KW-1185">Reference proteome</keyword>
<evidence type="ECO:0000313" key="1">
    <source>
        <dbReference type="EMBL" id="KAI5353303.1"/>
    </source>
</evidence>
<accession>A0AAD4ZS72</accession>
<name>A0AAD4ZS72_PRUDU</name>
<reference evidence="1 2" key="1">
    <citation type="journal article" date="2022" name="G3 (Bethesda)">
        <title>Whole-genome sequence and methylome profiling of the almond [Prunus dulcis (Mill.) D.A. Webb] cultivar 'Nonpareil'.</title>
        <authorList>
            <person name="D'Amico-Willman K.M."/>
            <person name="Ouma W.Z."/>
            <person name="Meulia T."/>
            <person name="Sideli G.M."/>
            <person name="Gradziel T.M."/>
            <person name="Fresnedo-Ramirez J."/>
        </authorList>
    </citation>
    <scope>NUCLEOTIDE SEQUENCE [LARGE SCALE GENOMIC DNA]</scope>
    <source>
        <strain evidence="1">Clone GOH B32 T37-40</strain>
    </source>
</reference>
<proteinExistence type="predicted"/>
<organism evidence="1 2">
    <name type="scientific">Prunus dulcis</name>
    <name type="common">Almond</name>
    <name type="synonym">Amygdalus dulcis</name>
    <dbReference type="NCBI Taxonomy" id="3755"/>
    <lineage>
        <taxon>Eukaryota</taxon>
        <taxon>Viridiplantae</taxon>
        <taxon>Streptophyta</taxon>
        <taxon>Embryophyta</taxon>
        <taxon>Tracheophyta</taxon>
        <taxon>Spermatophyta</taxon>
        <taxon>Magnoliopsida</taxon>
        <taxon>eudicotyledons</taxon>
        <taxon>Gunneridae</taxon>
        <taxon>Pentapetalae</taxon>
        <taxon>rosids</taxon>
        <taxon>fabids</taxon>
        <taxon>Rosales</taxon>
        <taxon>Rosaceae</taxon>
        <taxon>Amygdaloideae</taxon>
        <taxon>Amygdaleae</taxon>
        <taxon>Prunus</taxon>
    </lineage>
</organism>
<protein>
    <submittedName>
        <fullName evidence="1">Uncharacterized protein</fullName>
    </submittedName>
</protein>